<dbReference type="GO" id="GO:0042597">
    <property type="term" value="C:periplasmic space"/>
    <property type="evidence" value="ECO:0007669"/>
    <property type="project" value="UniProtKB-SubCell"/>
</dbReference>
<dbReference type="Gene3D" id="3.40.190.10">
    <property type="entry name" value="Periplasmic binding protein-like II"/>
    <property type="match status" value="2"/>
</dbReference>
<gene>
    <name evidence="4" type="ORF">GL300_09280</name>
</gene>
<evidence type="ECO:0000256" key="1">
    <source>
        <dbReference type="ARBA" id="ARBA00004418"/>
    </source>
</evidence>
<comment type="similarity">
    <text evidence="2">Belongs to the bacterial solute-binding protein 1 family.</text>
</comment>
<dbReference type="InterPro" id="IPR050490">
    <property type="entry name" value="Bact_solute-bd_prot1"/>
</dbReference>
<dbReference type="EMBL" id="WMIG01000003">
    <property type="protein sequence ID" value="MTH59404.1"/>
    <property type="molecule type" value="Genomic_DNA"/>
</dbReference>
<dbReference type="OrthoDB" id="5897001at2"/>
<sequence>MLKRRDFIRGGLALGAAASLCGPASAATTDMRLFWFGSPARAERTLAVARLFEAANPGVKILGEVGGNDYWSKLTTMLAGGNAPDIFQLVPSRYADYAGRGAMLPLDDYIGPVIRTDRMMPEVMRLGQVRGVTYGVPLSINAFALLYDTVAFQQTGLTPPGRDTTWDDFARLCIEMSKAIDKKGVWAIGNAARYSYALEAFLVQRGKRLYREDGQIGFDVTDATDWYGYWDSLARNGGCVSAEVQALDKIQIDSNPMSTGHAVMAIAFSNMLVGYQALQKNPVGLTVLPVAQKGGPSGLFYKAGQQFGVAKTAKNPKLAAQFLDFFLNDIAAGKALGLERGMPINLDVRAAVAGTLNEVEKRSFDYIQSIADISGDYPPQVPVGAGELEERVYRAIADKLAFGQITPAEAGQTLVAQANQILQS</sequence>
<dbReference type="PROSITE" id="PS51318">
    <property type="entry name" value="TAT"/>
    <property type="match status" value="1"/>
</dbReference>
<comment type="subcellular location">
    <subcellularLocation>
        <location evidence="1">Periplasm</location>
    </subcellularLocation>
</comment>
<accession>A0A844HLU3</accession>
<organism evidence="4 5">
    <name type="scientific">Paracoccus litorisediminis</name>
    <dbReference type="NCBI Taxonomy" id="2006130"/>
    <lineage>
        <taxon>Bacteria</taxon>
        <taxon>Pseudomonadati</taxon>
        <taxon>Pseudomonadota</taxon>
        <taxon>Alphaproteobacteria</taxon>
        <taxon>Rhodobacterales</taxon>
        <taxon>Paracoccaceae</taxon>
        <taxon>Paracoccus</taxon>
    </lineage>
</organism>
<dbReference type="PANTHER" id="PTHR43649">
    <property type="entry name" value="ARABINOSE-BINDING PROTEIN-RELATED"/>
    <property type="match status" value="1"/>
</dbReference>
<reference evidence="4 5" key="1">
    <citation type="submission" date="2019-11" db="EMBL/GenBank/DDBJ databases">
        <authorList>
            <person name="Dong K."/>
        </authorList>
    </citation>
    <scope>NUCLEOTIDE SEQUENCE [LARGE SCALE GENOMIC DNA]</scope>
    <source>
        <strain evidence="4 5">NBRC 112902</strain>
    </source>
</reference>
<dbReference type="InterPro" id="IPR006311">
    <property type="entry name" value="TAT_signal"/>
</dbReference>
<feature type="signal peptide" evidence="3">
    <location>
        <begin position="1"/>
        <end position="26"/>
    </location>
</feature>
<dbReference type="Pfam" id="PF01547">
    <property type="entry name" value="SBP_bac_1"/>
    <property type="match status" value="1"/>
</dbReference>
<evidence type="ECO:0000256" key="3">
    <source>
        <dbReference type="SAM" id="SignalP"/>
    </source>
</evidence>
<keyword evidence="5" id="KW-1185">Reference proteome</keyword>
<dbReference type="Proteomes" id="UP000449846">
    <property type="component" value="Unassembled WGS sequence"/>
</dbReference>
<dbReference type="PANTHER" id="PTHR43649:SF11">
    <property type="entry name" value="ABC TRANSPORTER SUBSTRATE-BINDING PROTEIN YESO-RELATED"/>
    <property type="match status" value="1"/>
</dbReference>
<dbReference type="AlphaFoldDB" id="A0A844HLU3"/>
<keyword evidence="3" id="KW-0732">Signal</keyword>
<name>A0A844HLU3_9RHOB</name>
<evidence type="ECO:0000313" key="5">
    <source>
        <dbReference type="Proteomes" id="UP000449846"/>
    </source>
</evidence>
<dbReference type="SUPFAM" id="SSF53850">
    <property type="entry name" value="Periplasmic binding protein-like II"/>
    <property type="match status" value="1"/>
</dbReference>
<evidence type="ECO:0000256" key="2">
    <source>
        <dbReference type="ARBA" id="ARBA00008520"/>
    </source>
</evidence>
<dbReference type="InterPro" id="IPR006059">
    <property type="entry name" value="SBP"/>
</dbReference>
<evidence type="ECO:0000313" key="4">
    <source>
        <dbReference type="EMBL" id="MTH59404.1"/>
    </source>
</evidence>
<protein>
    <submittedName>
        <fullName evidence="4">Extracellular solute-binding protein</fullName>
    </submittedName>
</protein>
<proteinExistence type="inferred from homology"/>
<dbReference type="RefSeq" id="WP_155039347.1">
    <property type="nucleotide sequence ID" value="NZ_WMIG01000003.1"/>
</dbReference>
<comment type="caution">
    <text evidence="4">The sequence shown here is derived from an EMBL/GenBank/DDBJ whole genome shotgun (WGS) entry which is preliminary data.</text>
</comment>
<feature type="chain" id="PRO_5032277520" evidence="3">
    <location>
        <begin position="27"/>
        <end position="424"/>
    </location>
</feature>